<keyword evidence="2" id="KW-0408">Iron</keyword>
<dbReference type="RefSeq" id="WP_037627491.1">
    <property type="nucleotide sequence ID" value="NZ_JARULZ010000003.1"/>
</dbReference>
<dbReference type="Pfam" id="PF00067">
    <property type="entry name" value="p450"/>
    <property type="match status" value="1"/>
</dbReference>
<name>A0ABU8B116_9ACTN</name>
<dbReference type="InterPro" id="IPR036396">
    <property type="entry name" value="Cyt_P450_sf"/>
</dbReference>
<protein>
    <submittedName>
        <fullName evidence="3">Cytochrome P450</fullName>
    </submittedName>
</protein>
<evidence type="ECO:0000256" key="1">
    <source>
        <dbReference type="ARBA" id="ARBA00010617"/>
    </source>
</evidence>
<accession>A0ABU8B116</accession>
<evidence type="ECO:0000313" key="3">
    <source>
        <dbReference type="EMBL" id="MEH0639538.1"/>
    </source>
</evidence>
<dbReference type="PANTHER" id="PTHR46696">
    <property type="entry name" value="P450, PUTATIVE (EUROFUNG)-RELATED"/>
    <property type="match status" value="1"/>
</dbReference>
<dbReference type="EMBL" id="JARULZ010000003">
    <property type="protein sequence ID" value="MEH0639538.1"/>
    <property type="molecule type" value="Genomic_DNA"/>
</dbReference>
<comment type="caution">
    <text evidence="3">The sequence shown here is derived from an EMBL/GenBank/DDBJ whole genome shotgun (WGS) entry which is preliminary data.</text>
</comment>
<sequence length="398" mass="43089">MTHATLPVPTSDVDLFADEVLHDPYPALRRLREAGPAVRLTTYDAWVLPRYDHVRAALADHERFSSAQGVAYEDQFNAQMKGSVLASDPPDHTRLRAVLSDKLAPKALAKLRTRIADLADGLVADAVAKGDFDAVADLAAVFPVTVVADLIGLTEEARGPLLSFADAAFNTFGPFNARAQASLPFVGQMFEYLNTVMVPENLRPDGWAAAVYQAADRGDIESASVVPLLSAYVVASMDTTINGIGNTILVFARHPEAYQEVRAEPALLGPAFEESLRLESPAQGFFRRTTQPVDIEGITIPADAKVLLSWASANRDERKWERPEEFLVRRNPVDHVGFGYGVHGCAGQGLARMEAQAMLGALVRRASSIELAGEPVRKLNNVIRGLASLPVTVRAEGK</sequence>
<dbReference type="PROSITE" id="PS00086">
    <property type="entry name" value="CYTOCHROME_P450"/>
    <property type="match status" value="1"/>
</dbReference>
<gene>
    <name evidence="3" type="ORF">QBA35_41060</name>
</gene>
<dbReference type="Proteomes" id="UP001310290">
    <property type="component" value="Unassembled WGS sequence"/>
</dbReference>
<keyword evidence="2" id="KW-0560">Oxidoreductase</keyword>
<dbReference type="InterPro" id="IPR002397">
    <property type="entry name" value="Cyt_P450_B"/>
</dbReference>
<reference evidence="3" key="1">
    <citation type="submission" date="2023-04" db="EMBL/GenBank/DDBJ databases">
        <title>Genomic diversity of scab-causing Streptomyces spp. in the province of Quebec, Canada.</title>
        <authorList>
            <person name="Biessy A."/>
            <person name="Cadieux M."/>
            <person name="Ciotola M."/>
            <person name="Filion M."/>
        </authorList>
    </citation>
    <scope>NUCLEOTIDE SEQUENCE</scope>
    <source>
        <strain evidence="3">B21-115</strain>
    </source>
</reference>
<dbReference type="PRINTS" id="PR00359">
    <property type="entry name" value="BP450"/>
</dbReference>
<proteinExistence type="inferred from homology"/>
<keyword evidence="2" id="KW-0479">Metal-binding</keyword>
<dbReference type="GeneID" id="96268375"/>
<dbReference type="CDD" id="cd11037">
    <property type="entry name" value="CYP199A2-like"/>
    <property type="match status" value="1"/>
</dbReference>
<keyword evidence="4" id="KW-1185">Reference proteome</keyword>
<evidence type="ECO:0000256" key="2">
    <source>
        <dbReference type="RuleBase" id="RU000461"/>
    </source>
</evidence>
<dbReference type="Gene3D" id="1.10.630.10">
    <property type="entry name" value="Cytochrome P450"/>
    <property type="match status" value="1"/>
</dbReference>
<dbReference type="SUPFAM" id="SSF48264">
    <property type="entry name" value="Cytochrome P450"/>
    <property type="match status" value="1"/>
</dbReference>
<keyword evidence="2" id="KW-0503">Monooxygenase</keyword>
<dbReference type="InterPro" id="IPR001128">
    <property type="entry name" value="Cyt_P450"/>
</dbReference>
<organism evidence="3 4">
    <name type="scientific">Streptomyces bottropensis</name>
    <dbReference type="NCBI Taxonomy" id="42235"/>
    <lineage>
        <taxon>Bacteria</taxon>
        <taxon>Bacillati</taxon>
        <taxon>Actinomycetota</taxon>
        <taxon>Actinomycetes</taxon>
        <taxon>Kitasatosporales</taxon>
        <taxon>Streptomycetaceae</taxon>
        <taxon>Streptomyces</taxon>
    </lineage>
</organism>
<dbReference type="PANTHER" id="PTHR46696:SF1">
    <property type="entry name" value="CYTOCHROME P450 YJIB-RELATED"/>
    <property type="match status" value="1"/>
</dbReference>
<comment type="similarity">
    <text evidence="1 2">Belongs to the cytochrome P450 family.</text>
</comment>
<keyword evidence="2" id="KW-0349">Heme</keyword>
<dbReference type="InterPro" id="IPR017972">
    <property type="entry name" value="Cyt_P450_CS"/>
</dbReference>
<evidence type="ECO:0000313" key="4">
    <source>
        <dbReference type="Proteomes" id="UP001310290"/>
    </source>
</evidence>